<dbReference type="KEGG" id="ppsc:EHS13_02595"/>
<evidence type="ECO:0000313" key="1">
    <source>
        <dbReference type="EMBL" id="QGQ93872.1"/>
    </source>
</evidence>
<accession>A0A6B8REH6</accession>
<evidence type="ECO:0000313" key="2">
    <source>
        <dbReference type="Proteomes" id="UP000426246"/>
    </source>
</evidence>
<dbReference type="AlphaFoldDB" id="A0A6B8REH6"/>
<dbReference type="RefSeq" id="WP_155698871.1">
    <property type="nucleotide sequence ID" value="NZ_CP034235.1"/>
</dbReference>
<organism evidence="1 2">
    <name type="scientific">Paenibacillus psychroresistens</name>
    <dbReference type="NCBI Taxonomy" id="1778678"/>
    <lineage>
        <taxon>Bacteria</taxon>
        <taxon>Bacillati</taxon>
        <taxon>Bacillota</taxon>
        <taxon>Bacilli</taxon>
        <taxon>Bacillales</taxon>
        <taxon>Paenibacillaceae</taxon>
        <taxon>Paenibacillus</taxon>
    </lineage>
</organism>
<proteinExistence type="predicted"/>
<gene>
    <name evidence="1" type="ORF">EHS13_02595</name>
</gene>
<name>A0A6B8REH6_9BACL</name>
<reference evidence="2" key="1">
    <citation type="submission" date="2018-11" db="EMBL/GenBank/DDBJ databases">
        <title>Complete genome sequence of Paenibacillus sp. ML311-T8.</title>
        <authorList>
            <person name="Nam Y.-D."/>
            <person name="Kang J."/>
            <person name="Chung W.-H."/>
            <person name="Park Y.S."/>
        </authorList>
    </citation>
    <scope>NUCLEOTIDE SEQUENCE [LARGE SCALE GENOMIC DNA]</scope>
    <source>
        <strain evidence="2">ML311-T8</strain>
    </source>
</reference>
<protein>
    <submittedName>
        <fullName evidence="1">Uncharacterized protein</fullName>
    </submittedName>
</protein>
<dbReference type="Proteomes" id="UP000426246">
    <property type="component" value="Chromosome"/>
</dbReference>
<sequence>MATLTTREEFIKYYELDYDVMVYDIMGDCIAYGKITKYTTNCDIVYVDGNPYDTSSHIIYGTVVLDPE</sequence>
<dbReference type="EMBL" id="CP034235">
    <property type="protein sequence ID" value="QGQ93872.1"/>
    <property type="molecule type" value="Genomic_DNA"/>
</dbReference>
<keyword evidence="2" id="KW-1185">Reference proteome</keyword>